<feature type="compositionally biased region" description="Gly residues" evidence="10">
    <location>
        <begin position="518"/>
        <end position="556"/>
    </location>
</feature>
<dbReference type="InterPro" id="IPR001876">
    <property type="entry name" value="Znf_RanBP2"/>
</dbReference>
<keyword evidence="5" id="KW-0862">Zinc</keyword>
<feature type="region of interest" description="Disordered" evidence="10">
    <location>
        <begin position="315"/>
        <end position="416"/>
    </location>
</feature>
<evidence type="ECO:0000256" key="6">
    <source>
        <dbReference type="ARBA" id="ARBA00022884"/>
    </source>
</evidence>
<sequence length="699" mass="74169">MAQNSSNEVFDDESSDDAIDLLSDELIQLKICNNPELSLQYKMLLFIYKKTYLKRAHSISVWQEFLLENPDITQTAMELKIEFCLNIMSKIDTFYLLTSGMKVYFKTRIFNQNSDELLLNCDLEPDIDWIDEDKAPVMREVEDPNHWYSKRMRQLKEELGISPINVVENQVKAPPRKSRDLIDLLGIVFRRPDEGNFTRLSHEDVISRMKDEMSKGTNFTQLFDKHMNPKEDAEEEESPEMPIESHVEENPEPVSVMHVSLAPSFRDASFSTPKVSRTASARVSRIEGPRARSQQESLPKFTKRFQARSYDNFNAAQFSVPPPNFNSAPPPGGPPGYGGGGNQGRNQGYGPPPGNGNYGGGNQGGYGGGGGGGRGGNFGGGPPPRGGGGGNFGSGGNKGSFGFNKGGSDTGSASGDMITQEDTIFVSGMDTRCGEEEIACHFGQIGLIKKDKRTQKPKIWIYKDKASGSSKGEATVTFEDPHTAQSAIQWFNGQDFNGFSISVSLAQRPSNNFDRKGGFGGGRGGGQGGGGGGGGGGRDFGGGRGQGGGRDFGGPPRGDRGGDRQSFGDRGGRPGGGGPPKSGGGQEREGDWVCGECSNKNFAWRNECNRCKAPKGDGGSGGGPPSGGGGRFGGGGGGNRGGDRGSFGGGRGGGGGNRFGGGDRGGPRGPGNDRGPRGGGGGGGKFNNDRRGNDRSRPY</sequence>
<dbReference type="OMA" id="CLNIMSK"/>
<proteinExistence type="inferred from homology"/>
<dbReference type="PROSITE" id="PS50102">
    <property type="entry name" value="RRM"/>
    <property type="match status" value="1"/>
</dbReference>
<dbReference type="InterPro" id="IPR012677">
    <property type="entry name" value="Nucleotide-bd_a/b_plait_sf"/>
</dbReference>
<dbReference type="PROSITE" id="PS01358">
    <property type="entry name" value="ZF_RANBP2_1"/>
    <property type="match status" value="1"/>
</dbReference>
<evidence type="ECO:0000259" key="11">
    <source>
        <dbReference type="PROSITE" id="PS50102"/>
    </source>
</evidence>
<dbReference type="InterPro" id="IPR000504">
    <property type="entry name" value="RRM_dom"/>
</dbReference>
<keyword evidence="7" id="KW-0539">Nucleus</keyword>
<dbReference type="InterPro" id="IPR036443">
    <property type="entry name" value="Znf_RanBP2_sf"/>
</dbReference>
<feature type="region of interest" description="Disordered" evidence="10">
    <location>
        <begin position="609"/>
        <end position="699"/>
    </location>
</feature>
<evidence type="ECO:0000256" key="10">
    <source>
        <dbReference type="SAM" id="MobiDB-lite"/>
    </source>
</evidence>
<dbReference type="Gene3D" id="4.10.1060.10">
    <property type="entry name" value="Zinc finger, RanBP2-type"/>
    <property type="match status" value="1"/>
</dbReference>
<dbReference type="EMBL" id="UFQT01000281">
    <property type="protein sequence ID" value="SSX22742.1"/>
    <property type="molecule type" value="Genomic_DNA"/>
</dbReference>
<comment type="subcellular location">
    <subcellularLocation>
        <location evidence="1">Nucleus</location>
    </subcellularLocation>
</comment>
<dbReference type="GO" id="GO:0006355">
    <property type="term" value="P:regulation of DNA-templated transcription"/>
    <property type="evidence" value="ECO:0007669"/>
    <property type="project" value="InterPro"/>
</dbReference>
<dbReference type="AlphaFoldDB" id="A0A336LXH6"/>
<dbReference type="Pfam" id="PF00076">
    <property type="entry name" value="RRM_1"/>
    <property type="match status" value="1"/>
</dbReference>
<gene>
    <name evidence="13" type="primary">CSON007462</name>
</gene>
<feature type="domain" description="RanBP2-type" evidence="12">
    <location>
        <begin position="588"/>
        <end position="617"/>
    </location>
</feature>
<dbReference type="SMART" id="SM00547">
    <property type="entry name" value="ZnF_RBZ"/>
    <property type="match status" value="1"/>
</dbReference>
<accession>A0A336LXH6</accession>
<feature type="region of interest" description="Disordered" evidence="10">
    <location>
        <begin position="228"/>
        <end position="247"/>
    </location>
</feature>
<feature type="region of interest" description="Disordered" evidence="10">
    <location>
        <begin position="512"/>
        <end position="593"/>
    </location>
</feature>
<dbReference type="SUPFAM" id="SSF90209">
    <property type="entry name" value="Ran binding protein zinc finger-like"/>
    <property type="match status" value="1"/>
</dbReference>
<feature type="compositionally biased region" description="Basic and acidic residues" evidence="10">
    <location>
        <begin position="557"/>
        <end position="572"/>
    </location>
</feature>
<evidence type="ECO:0000256" key="4">
    <source>
        <dbReference type="ARBA" id="ARBA00022771"/>
    </source>
</evidence>
<reference evidence="13" key="1">
    <citation type="submission" date="2018-07" db="EMBL/GenBank/DDBJ databases">
        <authorList>
            <person name="Quirk P.G."/>
            <person name="Krulwich T.A."/>
        </authorList>
    </citation>
    <scope>NUCLEOTIDE SEQUENCE</scope>
</reference>
<feature type="compositionally biased region" description="Basic and acidic residues" evidence="10">
    <location>
        <begin position="687"/>
        <end position="699"/>
    </location>
</feature>
<evidence type="ECO:0000256" key="7">
    <source>
        <dbReference type="ARBA" id="ARBA00023242"/>
    </source>
</evidence>
<dbReference type="PANTHER" id="PTHR23238">
    <property type="entry name" value="RNA BINDING PROTEIN"/>
    <property type="match status" value="1"/>
</dbReference>
<dbReference type="CDD" id="cd12534">
    <property type="entry name" value="RRM_SARFH"/>
    <property type="match status" value="1"/>
</dbReference>
<dbReference type="GO" id="GO:0003723">
    <property type="term" value="F:RNA binding"/>
    <property type="evidence" value="ECO:0007669"/>
    <property type="project" value="UniProtKB-UniRule"/>
</dbReference>
<evidence type="ECO:0000259" key="12">
    <source>
        <dbReference type="PROSITE" id="PS50199"/>
    </source>
</evidence>
<evidence type="ECO:0000256" key="3">
    <source>
        <dbReference type="ARBA" id="ARBA00022723"/>
    </source>
</evidence>
<dbReference type="Pfam" id="PF00641">
    <property type="entry name" value="Zn_ribbon_RanBP"/>
    <property type="match status" value="1"/>
</dbReference>
<feature type="compositionally biased region" description="Gly residues" evidence="10">
    <location>
        <begin position="616"/>
        <end position="669"/>
    </location>
</feature>
<comment type="similarity">
    <text evidence="2">Belongs to the RRM TET family.</text>
</comment>
<evidence type="ECO:0000256" key="8">
    <source>
        <dbReference type="PROSITE-ProRule" id="PRU00176"/>
    </source>
</evidence>
<keyword evidence="6 8" id="KW-0694">RNA-binding</keyword>
<evidence type="ECO:0000313" key="13">
    <source>
        <dbReference type="EMBL" id="SSX22742.1"/>
    </source>
</evidence>
<dbReference type="VEuPathDB" id="VectorBase:CSON007462"/>
<feature type="compositionally biased region" description="Pro residues" evidence="10">
    <location>
        <begin position="320"/>
        <end position="334"/>
    </location>
</feature>
<evidence type="ECO:0000256" key="5">
    <source>
        <dbReference type="ARBA" id="ARBA00022833"/>
    </source>
</evidence>
<dbReference type="SMART" id="SM00360">
    <property type="entry name" value="RRM"/>
    <property type="match status" value="1"/>
</dbReference>
<evidence type="ECO:0000256" key="2">
    <source>
        <dbReference type="ARBA" id="ARBA00008448"/>
    </source>
</evidence>
<evidence type="ECO:0000256" key="1">
    <source>
        <dbReference type="ARBA" id="ARBA00004123"/>
    </source>
</evidence>
<dbReference type="PROSITE" id="PS50199">
    <property type="entry name" value="ZF_RANBP2_2"/>
    <property type="match status" value="1"/>
</dbReference>
<dbReference type="Gene3D" id="3.30.70.330">
    <property type="match status" value="1"/>
</dbReference>
<dbReference type="InterPro" id="IPR034870">
    <property type="entry name" value="TET_fam"/>
</dbReference>
<feature type="compositionally biased region" description="Gly residues" evidence="10">
    <location>
        <begin position="356"/>
        <end position="409"/>
    </location>
</feature>
<feature type="compositionally biased region" description="Gly residues" evidence="10">
    <location>
        <begin position="573"/>
        <end position="585"/>
    </location>
</feature>
<name>A0A336LXH6_CULSO</name>
<organism evidence="13">
    <name type="scientific">Culicoides sonorensis</name>
    <name type="common">Biting midge</name>
    <dbReference type="NCBI Taxonomy" id="179676"/>
    <lineage>
        <taxon>Eukaryota</taxon>
        <taxon>Metazoa</taxon>
        <taxon>Ecdysozoa</taxon>
        <taxon>Arthropoda</taxon>
        <taxon>Hexapoda</taxon>
        <taxon>Insecta</taxon>
        <taxon>Pterygota</taxon>
        <taxon>Neoptera</taxon>
        <taxon>Endopterygota</taxon>
        <taxon>Diptera</taxon>
        <taxon>Nematocera</taxon>
        <taxon>Chironomoidea</taxon>
        <taxon>Ceratopogonidae</taxon>
        <taxon>Ceratopogoninae</taxon>
        <taxon>Culicoides</taxon>
        <taxon>Monoculicoides</taxon>
    </lineage>
</organism>
<dbReference type="SUPFAM" id="SSF54928">
    <property type="entry name" value="RNA-binding domain, RBD"/>
    <property type="match status" value="1"/>
</dbReference>
<keyword evidence="4 9" id="KW-0863">Zinc-finger</keyword>
<evidence type="ECO:0000256" key="9">
    <source>
        <dbReference type="PROSITE-ProRule" id="PRU00322"/>
    </source>
</evidence>
<dbReference type="GO" id="GO:0005634">
    <property type="term" value="C:nucleus"/>
    <property type="evidence" value="ECO:0007669"/>
    <property type="project" value="UniProtKB-SubCell"/>
</dbReference>
<feature type="region of interest" description="Disordered" evidence="10">
    <location>
        <begin position="276"/>
        <end position="300"/>
    </location>
</feature>
<feature type="domain" description="RRM" evidence="11">
    <location>
        <begin position="422"/>
        <end position="508"/>
    </location>
</feature>
<dbReference type="GO" id="GO:0008270">
    <property type="term" value="F:zinc ion binding"/>
    <property type="evidence" value="ECO:0007669"/>
    <property type="project" value="UniProtKB-KW"/>
</dbReference>
<protein>
    <submittedName>
        <fullName evidence="13">CSON007462 protein</fullName>
    </submittedName>
</protein>
<keyword evidence="3" id="KW-0479">Metal-binding</keyword>
<dbReference type="InterPro" id="IPR035979">
    <property type="entry name" value="RBD_domain_sf"/>
</dbReference>